<comment type="caution">
    <text evidence="2">The sequence shown here is derived from an EMBL/GenBank/DDBJ whole genome shotgun (WGS) entry which is preliminary data.</text>
</comment>
<proteinExistence type="predicted"/>
<protein>
    <submittedName>
        <fullName evidence="2">Uncharacterized protein</fullName>
    </submittedName>
</protein>
<dbReference type="EMBL" id="BKCJ011798011">
    <property type="protein sequence ID" value="GFD53755.1"/>
    <property type="molecule type" value="Genomic_DNA"/>
</dbReference>
<feature type="non-terminal residue" evidence="2">
    <location>
        <position position="1"/>
    </location>
</feature>
<feature type="compositionally biased region" description="Basic and acidic residues" evidence="1">
    <location>
        <begin position="65"/>
        <end position="76"/>
    </location>
</feature>
<evidence type="ECO:0000313" key="2">
    <source>
        <dbReference type="EMBL" id="GFD53755.1"/>
    </source>
</evidence>
<feature type="compositionally biased region" description="Basic residues" evidence="1">
    <location>
        <begin position="50"/>
        <end position="64"/>
    </location>
</feature>
<organism evidence="2">
    <name type="scientific">Tanacetum cinerariifolium</name>
    <name type="common">Dalmatian daisy</name>
    <name type="synonym">Chrysanthemum cinerariifolium</name>
    <dbReference type="NCBI Taxonomy" id="118510"/>
    <lineage>
        <taxon>Eukaryota</taxon>
        <taxon>Viridiplantae</taxon>
        <taxon>Streptophyta</taxon>
        <taxon>Embryophyta</taxon>
        <taxon>Tracheophyta</taxon>
        <taxon>Spermatophyta</taxon>
        <taxon>Magnoliopsida</taxon>
        <taxon>eudicotyledons</taxon>
        <taxon>Gunneridae</taxon>
        <taxon>Pentapetalae</taxon>
        <taxon>asterids</taxon>
        <taxon>campanulids</taxon>
        <taxon>Asterales</taxon>
        <taxon>Asteraceae</taxon>
        <taxon>Asteroideae</taxon>
        <taxon>Anthemideae</taxon>
        <taxon>Anthemidinae</taxon>
        <taxon>Tanacetum</taxon>
    </lineage>
</organism>
<dbReference type="AlphaFoldDB" id="A0A699X1W3"/>
<gene>
    <name evidence="2" type="ORF">Tci_925724</name>
</gene>
<reference evidence="2" key="1">
    <citation type="journal article" date="2019" name="Sci. Rep.">
        <title>Draft genome of Tanacetum cinerariifolium, the natural source of mosquito coil.</title>
        <authorList>
            <person name="Yamashiro T."/>
            <person name="Shiraishi A."/>
            <person name="Satake H."/>
            <person name="Nakayama K."/>
        </authorList>
    </citation>
    <scope>NUCLEOTIDE SEQUENCE</scope>
</reference>
<evidence type="ECO:0000256" key="1">
    <source>
        <dbReference type="SAM" id="MobiDB-lite"/>
    </source>
</evidence>
<accession>A0A699X1W3</accession>
<sequence length="99" mass="10623">SGAIGQPSAGVAALPRLYAAYPPYRGGHGGATCAGFQSQVYARGPAGARPTHRRVQPHARRPAPRAREPARTERAARTTHSGFAGWYLNFDLRPADCQR</sequence>
<feature type="region of interest" description="Disordered" evidence="1">
    <location>
        <begin position="44"/>
        <end position="78"/>
    </location>
</feature>
<name>A0A699X1W3_TANCI</name>